<dbReference type="Proteomes" id="UP001146793">
    <property type="component" value="Unassembled WGS sequence"/>
</dbReference>
<evidence type="ECO:0000313" key="2">
    <source>
        <dbReference type="Proteomes" id="UP001146793"/>
    </source>
</evidence>
<reference evidence="1" key="1">
    <citation type="submission" date="2022-08" db="EMBL/GenBank/DDBJ databases">
        <title>Novel sulphate-reducing endosymbionts in the free-living metamonad Anaeramoeba.</title>
        <authorList>
            <person name="Jerlstrom-Hultqvist J."/>
            <person name="Cepicka I."/>
            <person name="Gallot-Lavallee L."/>
            <person name="Salas-Leiva D."/>
            <person name="Curtis B.A."/>
            <person name="Zahonova K."/>
            <person name="Pipaliya S."/>
            <person name="Dacks J."/>
            <person name="Roger A.J."/>
        </authorList>
    </citation>
    <scope>NUCLEOTIDE SEQUENCE</scope>
    <source>
        <strain evidence="1">Busselton2</strain>
    </source>
</reference>
<protein>
    <recommendedName>
        <fullName evidence="3">Transposase IS701-like DDE domain-containing protein</fullName>
    </recommendedName>
</protein>
<gene>
    <name evidence="1" type="ORF">M0812_19779</name>
</gene>
<organism evidence="1 2">
    <name type="scientific">Anaeramoeba flamelloides</name>
    <dbReference type="NCBI Taxonomy" id="1746091"/>
    <lineage>
        <taxon>Eukaryota</taxon>
        <taxon>Metamonada</taxon>
        <taxon>Anaeramoebidae</taxon>
        <taxon>Anaeramoeba</taxon>
    </lineage>
</organism>
<name>A0AAV7Z070_9EUKA</name>
<proteinExistence type="predicted"/>
<accession>A0AAV7Z070</accession>
<evidence type="ECO:0000313" key="1">
    <source>
        <dbReference type="EMBL" id="KAJ3434437.1"/>
    </source>
</evidence>
<sequence>MTKICRTCEDFPRNYFKIIADSYFGSTGIIEQILDLGVRFTLCCRRDRKSYIFKDSLHKIVKEGEWISCIIEFNLSRKRVNNRFGFSKTTLLFRKYMNLSPNNKNIILDEKILLGEQTGNLINNTSEKNLDGVKIREKKRRGCN</sequence>
<comment type="caution">
    <text evidence="1">The sequence shown here is derived from an EMBL/GenBank/DDBJ whole genome shotgun (WGS) entry which is preliminary data.</text>
</comment>
<dbReference type="AlphaFoldDB" id="A0AAV7Z070"/>
<evidence type="ECO:0008006" key="3">
    <source>
        <dbReference type="Google" id="ProtNLM"/>
    </source>
</evidence>
<dbReference type="EMBL" id="JANTQA010000043">
    <property type="protein sequence ID" value="KAJ3434437.1"/>
    <property type="molecule type" value="Genomic_DNA"/>
</dbReference>